<dbReference type="RefSeq" id="WP_138854530.1">
    <property type="nucleotide sequence ID" value="NZ_CP040710.1"/>
</dbReference>
<sequence>MHIILTGATGTLGSQILFQLLANPPSEVFKILLLVRKRNERTPKERIRAILESSFLPKELASGPESLFEKIEVIDSELLWQPSTFLEKEKKYHFIHSAGYVNLSNSENRKEEIFNENYLFTKRIFNTYQNYLAKFVYIGTAFSIGNKGGLIGNDYHTFDNITHRNHYEASKHAAERFLIAQGQEMNIPVQILRPSVLGGNYNGTPRFFISKYMVFYLFAKFFYRNSSNHPVRITALPGRGLNIIPTDYAAAVIVKVLNTDIKQLNIVHSKGTDTYSGMAKILKTVGFKTFSITPNNIDHRTGYKNKLEMIYHRTIGAALTPYLISEQNEWDTQLLESILPIPDYSLETYLTNTIKYAKAGNFEDQQW</sequence>
<evidence type="ECO:0000313" key="2">
    <source>
        <dbReference type="EMBL" id="QCX02194.1"/>
    </source>
</evidence>
<dbReference type="EMBL" id="CP040710">
    <property type="protein sequence ID" value="QCX02194.1"/>
    <property type="molecule type" value="Genomic_DNA"/>
</dbReference>
<dbReference type="SUPFAM" id="SSF51735">
    <property type="entry name" value="NAD(P)-binding Rossmann-fold domains"/>
    <property type="match status" value="1"/>
</dbReference>
<gene>
    <name evidence="2" type="ORF">FGM00_19495</name>
</gene>
<name>A0A5B7SZF5_9FLAO</name>
<dbReference type="OrthoDB" id="9807212at2"/>
<dbReference type="Proteomes" id="UP000310017">
    <property type="component" value="Chromosome"/>
</dbReference>
<keyword evidence="3" id="KW-1185">Reference proteome</keyword>
<organism evidence="2 3">
    <name type="scientific">Aggregatimonas sangjinii</name>
    <dbReference type="NCBI Taxonomy" id="2583587"/>
    <lineage>
        <taxon>Bacteria</taxon>
        <taxon>Pseudomonadati</taxon>
        <taxon>Bacteroidota</taxon>
        <taxon>Flavobacteriia</taxon>
        <taxon>Flavobacteriales</taxon>
        <taxon>Flavobacteriaceae</taxon>
        <taxon>Aggregatimonas</taxon>
    </lineage>
</organism>
<protein>
    <submittedName>
        <fullName evidence="2">NAD-dependent epimerase/dehydratase family protein</fullName>
    </submittedName>
</protein>
<dbReference type="KEGG" id="asag:FGM00_19495"/>
<dbReference type="InterPro" id="IPR036291">
    <property type="entry name" value="NAD(P)-bd_dom_sf"/>
</dbReference>
<feature type="domain" description="Thioester reductase (TE)" evidence="1">
    <location>
        <begin position="5"/>
        <end position="253"/>
    </location>
</feature>
<dbReference type="AlphaFoldDB" id="A0A5B7SZF5"/>
<proteinExistence type="predicted"/>
<dbReference type="Gene3D" id="3.40.50.720">
    <property type="entry name" value="NAD(P)-binding Rossmann-like Domain"/>
    <property type="match status" value="1"/>
</dbReference>
<evidence type="ECO:0000313" key="3">
    <source>
        <dbReference type="Proteomes" id="UP000310017"/>
    </source>
</evidence>
<reference evidence="2 3" key="1">
    <citation type="submission" date="2019-05" db="EMBL/GenBank/DDBJ databases">
        <title>Genome sequencing of F202Z8.</title>
        <authorList>
            <person name="Kwon Y.M."/>
        </authorList>
    </citation>
    <scope>NUCLEOTIDE SEQUENCE [LARGE SCALE GENOMIC DNA]</scope>
    <source>
        <strain evidence="2 3">F202Z8</strain>
    </source>
</reference>
<dbReference type="Pfam" id="PF07993">
    <property type="entry name" value="NAD_binding_4"/>
    <property type="match status" value="1"/>
</dbReference>
<evidence type="ECO:0000259" key="1">
    <source>
        <dbReference type="Pfam" id="PF07993"/>
    </source>
</evidence>
<accession>A0A5B7SZF5</accession>
<dbReference type="PANTHER" id="PTHR43000">
    <property type="entry name" value="DTDP-D-GLUCOSE 4,6-DEHYDRATASE-RELATED"/>
    <property type="match status" value="1"/>
</dbReference>
<dbReference type="InterPro" id="IPR013120">
    <property type="entry name" value="FAR_NAD-bd"/>
</dbReference>